<dbReference type="Proteomes" id="UP001197093">
    <property type="component" value="Unassembled WGS sequence"/>
</dbReference>
<sequence>MCIGIVGHCQCLKCLDHPVPGKLLRIDFCDKQQEELAGIWTNFLPHERRLVPCSKLKFDRVRNPDSCHFKNEVVQEGTSTTEPIHIAAGKEPEESSSSRSTFTPINAAQVALAKAALAISTEAQDTVTAASSSLDSGDNQDKIAIDALCALSAANMGPTGSQPNTPPEQQESASNEAGAAVTGTPTRRTPLPSNRPCTPNVLQSTAAAAAAAAAETAGHATGGQWTHAETIKLLVLKAKGFGYENMGDYLPGRDAGACEDRLTGLAVKHGYEDYV</sequence>
<dbReference type="EMBL" id="JAHCVI010000004">
    <property type="protein sequence ID" value="KAG7286307.1"/>
    <property type="molecule type" value="Genomic_DNA"/>
</dbReference>
<organism evidence="2 3">
    <name type="scientific">Staphylotrichum longicolle</name>
    <dbReference type="NCBI Taxonomy" id="669026"/>
    <lineage>
        <taxon>Eukaryota</taxon>
        <taxon>Fungi</taxon>
        <taxon>Dikarya</taxon>
        <taxon>Ascomycota</taxon>
        <taxon>Pezizomycotina</taxon>
        <taxon>Sordariomycetes</taxon>
        <taxon>Sordariomycetidae</taxon>
        <taxon>Sordariales</taxon>
        <taxon>Chaetomiaceae</taxon>
        <taxon>Staphylotrichum</taxon>
    </lineage>
</organism>
<feature type="compositionally biased region" description="Polar residues" evidence="1">
    <location>
        <begin position="183"/>
        <end position="197"/>
    </location>
</feature>
<name>A0AAD4HW02_9PEZI</name>
<protein>
    <submittedName>
        <fullName evidence="2">Uncharacterized protein</fullName>
    </submittedName>
</protein>
<evidence type="ECO:0000256" key="1">
    <source>
        <dbReference type="SAM" id="MobiDB-lite"/>
    </source>
</evidence>
<evidence type="ECO:0000313" key="3">
    <source>
        <dbReference type="Proteomes" id="UP001197093"/>
    </source>
</evidence>
<accession>A0AAD4HW02</accession>
<reference evidence="2" key="1">
    <citation type="submission" date="2023-02" db="EMBL/GenBank/DDBJ databases">
        <authorList>
            <person name="Palmer J.M."/>
        </authorList>
    </citation>
    <scope>NUCLEOTIDE SEQUENCE</scope>
    <source>
        <strain evidence="2">FW57</strain>
    </source>
</reference>
<feature type="region of interest" description="Disordered" evidence="1">
    <location>
        <begin position="154"/>
        <end position="197"/>
    </location>
</feature>
<dbReference type="AlphaFoldDB" id="A0AAD4HW02"/>
<gene>
    <name evidence="2" type="ORF">NEMBOFW57_008616</name>
</gene>
<keyword evidence="3" id="KW-1185">Reference proteome</keyword>
<proteinExistence type="predicted"/>
<feature type="compositionally biased region" description="Polar residues" evidence="1">
    <location>
        <begin position="158"/>
        <end position="175"/>
    </location>
</feature>
<evidence type="ECO:0000313" key="2">
    <source>
        <dbReference type="EMBL" id="KAG7286307.1"/>
    </source>
</evidence>
<comment type="caution">
    <text evidence="2">The sequence shown here is derived from an EMBL/GenBank/DDBJ whole genome shotgun (WGS) entry which is preliminary data.</text>
</comment>